<comment type="caution">
    <text evidence="1">The sequence shown here is derived from an EMBL/GenBank/DDBJ whole genome shotgun (WGS) entry which is preliminary data.</text>
</comment>
<organism evidence="1 2">
    <name type="scientific">Devosia nanyangense</name>
    <dbReference type="NCBI Taxonomy" id="1228055"/>
    <lineage>
        <taxon>Bacteria</taxon>
        <taxon>Pseudomonadati</taxon>
        <taxon>Pseudomonadota</taxon>
        <taxon>Alphaproteobacteria</taxon>
        <taxon>Hyphomicrobiales</taxon>
        <taxon>Devosiaceae</taxon>
        <taxon>Devosia</taxon>
    </lineage>
</organism>
<protein>
    <submittedName>
        <fullName evidence="1">DUF952 domain-containing protein</fullName>
    </submittedName>
</protein>
<gene>
    <name evidence="1" type="ORF">HY834_09500</name>
</gene>
<proteinExistence type="predicted"/>
<accession>A0A933L3U8</accession>
<dbReference type="EMBL" id="JACRAF010000025">
    <property type="protein sequence ID" value="MBI4921971.1"/>
    <property type="molecule type" value="Genomic_DNA"/>
</dbReference>
<evidence type="ECO:0000313" key="1">
    <source>
        <dbReference type="EMBL" id="MBI4921971.1"/>
    </source>
</evidence>
<sequence>MPIDHQDGYIHFSTATQLGETLRLHFAGQGDLVVFSVRTGDLGGGLRWEPSRGGQLFPHLYGELPMRAVAQSATVAVAADGGVTLPEWVR</sequence>
<name>A0A933L3U8_9HYPH</name>
<dbReference type="AlphaFoldDB" id="A0A933L3U8"/>
<dbReference type="Gene3D" id="3.20.170.20">
    <property type="entry name" value="Protein of unknown function DUF952"/>
    <property type="match status" value="1"/>
</dbReference>
<dbReference type="PANTHER" id="PTHR34129">
    <property type="entry name" value="BLR1139 PROTEIN"/>
    <property type="match status" value="1"/>
</dbReference>
<dbReference type="InterPro" id="IPR009297">
    <property type="entry name" value="DUF952"/>
</dbReference>
<dbReference type="PANTHER" id="PTHR34129:SF1">
    <property type="entry name" value="DUF952 DOMAIN-CONTAINING PROTEIN"/>
    <property type="match status" value="1"/>
</dbReference>
<dbReference type="Pfam" id="PF06108">
    <property type="entry name" value="DUF952"/>
    <property type="match status" value="1"/>
</dbReference>
<evidence type="ECO:0000313" key="2">
    <source>
        <dbReference type="Proteomes" id="UP000782610"/>
    </source>
</evidence>
<reference evidence="1" key="1">
    <citation type="submission" date="2020-07" db="EMBL/GenBank/DDBJ databases">
        <title>Huge and variable diversity of episymbiotic CPR bacteria and DPANN archaea in groundwater ecosystems.</title>
        <authorList>
            <person name="He C.Y."/>
            <person name="Keren R."/>
            <person name="Whittaker M."/>
            <person name="Farag I.F."/>
            <person name="Doudna J."/>
            <person name="Cate J.H.D."/>
            <person name="Banfield J.F."/>
        </authorList>
    </citation>
    <scope>NUCLEOTIDE SEQUENCE</scope>
    <source>
        <strain evidence="1">NC_groundwater_1586_Pr3_B-0.1um_66_15</strain>
    </source>
</reference>
<dbReference type="SUPFAM" id="SSF56399">
    <property type="entry name" value="ADP-ribosylation"/>
    <property type="match status" value="1"/>
</dbReference>
<dbReference type="Proteomes" id="UP000782610">
    <property type="component" value="Unassembled WGS sequence"/>
</dbReference>